<accession>A0AAW0FYQ1</accession>
<reference evidence="3 4" key="1">
    <citation type="submission" date="2022-09" db="EMBL/GenBank/DDBJ databases">
        <authorList>
            <person name="Palmer J.M."/>
        </authorList>
    </citation>
    <scope>NUCLEOTIDE SEQUENCE [LARGE SCALE GENOMIC DNA]</scope>
    <source>
        <strain evidence="3 4">DSM 7382</strain>
    </source>
</reference>
<dbReference type="AlphaFoldDB" id="A0AAW0FYQ1"/>
<evidence type="ECO:0000256" key="1">
    <source>
        <dbReference type="SAM" id="MobiDB-lite"/>
    </source>
</evidence>
<feature type="domain" description="Fungal-type protein kinase" evidence="2">
    <location>
        <begin position="345"/>
        <end position="643"/>
    </location>
</feature>
<evidence type="ECO:0000313" key="4">
    <source>
        <dbReference type="Proteomes" id="UP001385951"/>
    </source>
</evidence>
<feature type="region of interest" description="Disordered" evidence="1">
    <location>
        <begin position="47"/>
        <end position="70"/>
    </location>
</feature>
<feature type="region of interest" description="Disordered" evidence="1">
    <location>
        <begin position="649"/>
        <end position="696"/>
    </location>
</feature>
<evidence type="ECO:0000313" key="3">
    <source>
        <dbReference type="EMBL" id="KAK7684452.1"/>
    </source>
</evidence>
<feature type="compositionally biased region" description="Basic and acidic residues" evidence="1">
    <location>
        <begin position="649"/>
        <end position="660"/>
    </location>
</feature>
<gene>
    <name evidence="3" type="ORF">QCA50_012399</name>
</gene>
<feature type="domain" description="Fungal-type protein kinase" evidence="2">
    <location>
        <begin position="682"/>
        <end position="731"/>
    </location>
</feature>
<dbReference type="InterPro" id="IPR011009">
    <property type="entry name" value="Kinase-like_dom_sf"/>
</dbReference>
<feature type="compositionally biased region" description="Basic and acidic residues" evidence="1">
    <location>
        <begin position="673"/>
        <end position="691"/>
    </location>
</feature>
<dbReference type="EMBL" id="JASBNA010000025">
    <property type="protein sequence ID" value="KAK7684452.1"/>
    <property type="molecule type" value="Genomic_DNA"/>
</dbReference>
<feature type="compositionally biased region" description="Polar residues" evidence="1">
    <location>
        <begin position="61"/>
        <end position="70"/>
    </location>
</feature>
<comment type="caution">
    <text evidence="3">The sequence shown here is derived from an EMBL/GenBank/DDBJ whole genome shotgun (WGS) entry which is preliminary data.</text>
</comment>
<dbReference type="Proteomes" id="UP001385951">
    <property type="component" value="Unassembled WGS sequence"/>
</dbReference>
<dbReference type="PANTHER" id="PTHR38248">
    <property type="entry name" value="FUNK1 6"/>
    <property type="match status" value="1"/>
</dbReference>
<proteinExistence type="predicted"/>
<dbReference type="Pfam" id="PF17667">
    <property type="entry name" value="Pkinase_fungal"/>
    <property type="match status" value="2"/>
</dbReference>
<evidence type="ECO:0000259" key="2">
    <source>
        <dbReference type="Pfam" id="PF17667"/>
    </source>
</evidence>
<dbReference type="PANTHER" id="PTHR38248:SF2">
    <property type="entry name" value="FUNK1 11"/>
    <property type="match status" value="1"/>
</dbReference>
<sequence>MVYFPRFWGGLPFPPSRLVHMSVEMNMGRDPIHDPPTEVYKKFYSEPQPTKLTSPDGRLPSDSSPTPLSASFNELSMRGADDALVKMALMQVLQDKTDANYDIVKFIQHTLGFTPDDIPERTDGYVLDENSCRFYSSRTYHKLDTPHQQDFAGERACCHAFQDIVWDLVRQLQPTAKDTRSFPAKLMFLHDRVVQGDFAPYKPDFGYGAPIRANKHRWEFLGACGEMKKTRTNRYRAVRNRPITMARIKQLKQRQKVLHRIIVKKEASVPPKPPKLPKISKPPKPSPKPPSHRMTTRAGAKRKAAPEPVVHVTKKRKASTVKIKQAEETSSSPPPDPRKRQLIDFSDAELQMAKYINELLSHGIRSYAFGFLIQETRMSLWYVDRMGMATSQSFDIFHDPELFLLVIAALHSANRHQLGVIPLVKYPDGTAQSHNKATLELPRAVSGKGTAIKKSLSFRLRVTPSSPLVVAYGAIGRGTTVVPITAEGHARKLFGDDKLVAKMSWPSVHRKSEATMIQVIRKKVGEHKDAKKYLKNIVDLKCSLDMSGVEVKLPRAFMDLSEPYEPRLLRTLVMKEYLPLEKIRSPDDFKIVYKHIFEAHYWVFVVAGILHRDPSLSNFLFYYDVDGNVVGILADWDVSSSKEDLAALRDGVDKAERPEDTVDVPTTTPTTDDTVKPEADAKSRDESTERRPRYRTGTGPFMALDLLATTKIVHRYRHDLESFFYILCYFCAQFRPVSPDNPKASFAYLHGWENGNTKQIYTTKYSFLYNHDGAFKSLFRDADKHYMGLFKEWIWPLYKAMFWDLAGLSTTLENNYGQLALALEENDEEMVEANMDRFRRASDKADDLVTYDKFKEVLWR</sequence>
<keyword evidence="4" id="KW-1185">Reference proteome</keyword>
<feature type="compositionally biased region" description="Basic residues" evidence="1">
    <location>
        <begin position="290"/>
        <end position="303"/>
    </location>
</feature>
<organism evidence="3 4">
    <name type="scientific">Cerrena zonata</name>
    <dbReference type="NCBI Taxonomy" id="2478898"/>
    <lineage>
        <taxon>Eukaryota</taxon>
        <taxon>Fungi</taxon>
        <taxon>Dikarya</taxon>
        <taxon>Basidiomycota</taxon>
        <taxon>Agaricomycotina</taxon>
        <taxon>Agaricomycetes</taxon>
        <taxon>Polyporales</taxon>
        <taxon>Cerrenaceae</taxon>
        <taxon>Cerrena</taxon>
    </lineage>
</organism>
<feature type="compositionally biased region" description="Low complexity" evidence="1">
    <location>
        <begin position="663"/>
        <end position="672"/>
    </location>
</feature>
<feature type="region of interest" description="Disordered" evidence="1">
    <location>
        <begin position="262"/>
        <end position="340"/>
    </location>
</feature>
<feature type="compositionally biased region" description="Pro residues" evidence="1">
    <location>
        <begin position="270"/>
        <end position="289"/>
    </location>
</feature>
<dbReference type="InterPro" id="IPR040976">
    <property type="entry name" value="Pkinase_fungal"/>
</dbReference>
<protein>
    <recommendedName>
        <fullName evidence="2">Fungal-type protein kinase domain-containing protein</fullName>
    </recommendedName>
</protein>
<dbReference type="SUPFAM" id="SSF56112">
    <property type="entry name" value="Protein kinase-like (PK-like)"/>
    <property type="match status" value="1"/>
</dbReference>
<dbReference type="Gene3D" id="1.10.510.10">
    <property type="entry name" value="Transferase(Phosphotransferase) domain 1"/>
    <property type="match status" value="1"/>
</dbReference>
<name>A0AAW0FYQ1_9APHY</name>